<dbReference type="Gene3D" id="3.40.50.10140">
    <property type="entry name" value="Toll/interleukin-1 receptor homology (TIR) domain"/>
    <property type="match status" value="1"/>
</dbReference>
<feature type="region of interest" description="Disordered" evidence="1">
    <location>
        <begin position="283"/>
        <end position="302"/>
    </location>
</feature>
<dbReference type="GO" id="GO:0007165">
    <property type="term" value="P:signal transduction"/>
    <property type="evidence" value="ECO:0007669"/>
    <property type="project" value="InterPro"/>
</dbReference>
<evidence type="ECO:0000259" key="2">
    <source>
        <dbReference type="PROSITE" id="PS50104"/>
    </source>
</evidence>
<evidence type="ECO:0000313" key="4">
    <source>
        <dbReference type="Proteomes" id="UP000190027"/>
    </source>
</evidence>
<dbReference type="SUPFAM" id="SSF52200">
    <property type="entry name" value="Toll/Interleukin receptor TIR domain"/>
    <property type="match status" value="1"/>
</dbReference>
<name>A0A1T4W1V7_9BACT</name>
<dbReference type="SMART" id="SM00255">
    <property type="entry name" value="TIR"/>
    <property type="match status" value="1"/>
</dbReference>
<dbReference type="PROSITE" id="PS50104">
    <property type="entry name" value="TIR"/>
    <property type="match status" value="1"/>
</dbReference>
<accession>A0A1T4W1V7</accession>
<proteinExistence type="predicted"/>
<dbReference type="AlphaFoldDB" id="A0A1T4W1V7"/>
<protein>
    <submittedName>
        <fullName evidence="3">TIR domain-containing protein</fullName>
    </submittedName>
</protein>
<dbReference type="OrthoDB" id="4774809at2"/>
<dbReference type="Proteomes" id="UP000190027">
    <property type="component" value="Unassembled WGS sequence"/>
</dbReference>
<sequence length="467" mass="53525">MLHDIFISHASEDKDKYVRGLAEALEKENVAVWYDEFSLKPGDSLRRSIDLGLSKSRFGIVVLSPSFLAKKWPEWELDGLVQRQNSSNDPVIIPVWLDVSAKEIINYSPSLADKYALQASAGVQSNVQEILKVVKPQGSSLVVARDRLLSLGYNPPVVTDDWWHKAIEYTGSNELEGTFQDAMGWGRWGFPLPENGPSTAQKGERIAWAVLQTEWMERAEREQITQITHPDIVHDFINSSIGLEDRCGNNLHYLATYAPQTTIRGCSGLFEEQFDAALRWSQQKNNERRQTNSKYGSALTTDGTSPRCDEFIALRDDNFGFYGPATIACFFVQGHLMGPEVKFYDTIDYLVWMLSDQSYWLPKDHRSYLIDGMKQWGTWDWEEYDNWTHFPSNKDTGALSKAILKSKSPKDFKLTPRVLKDIKTRFQYSVEILGLDNSVEELVDAFIEKEFISDLILKRKRGRKRRK</sequence>
<keyword evidence="4" id="KW-1185">Reference proteome</keyword>
<gene>
    <name evidence="3" type="ORF">SAMN02745704_00099</name>
</gene>
<organism evidence="3 4">
    <name type="scientific">Paucidesulfovibrio gracilis DSM 16080</name>
    <dbReference type="NCBI Taxonomy" id="1121449"/>
    <lineage>
        <taxon>Bacteria</taxon>
        <taxon>Pseudomonadati</taxon>
        <taxon>Thermodesulfobacteriota</taxon>
        <taxon>Desulfovibrionia</taxon>
        <taxon>Desulfovibrionales</taxon>
        <taxon>Desulfovibrionaceae</taxon>
        <taxon>Paucidesulfovibrio</taxon>
    </lineage>
</organism>
<evidence type="ECO:0000313" key="3">
    <source>
        <dbReference type="EMBL" id="SKA71223.1"/>
    </source>
</evidence>
<dbReference type="InterPro" id="IPR035897">
    <property type="entry name" value="Toll_tir_struct_dom_sf"/>
</dbReference>
<dbReference type="Pfam" id="PF13676">
    <property type="entry name" value="TIR_2"/>
    <property type="match status" value="1"/>
</dbReference>
<dbReference type="EMBL" id="FUYC01000001">
    <property type="protein sequence ID" value="SKA71223.1"/>
    <property type="molecule type" value="Genomic_DNA"/>
</dbReference>
<evidence type="ECO:0000256" key="1">
    <source>
        <dbReference type="SAM" id="MobiDB-lite"/>
    </source>
</evidence>
<dbReference type="InterPro" id="IPR000157">
    <property type="entry name" value="TIR_dom"/>
</dbReference>
<feature type="compositionally biased region" description="Polar residues" evidence="1">
    <location>
        <begin position="292"/>
        <end position="302"/>
    </location>
</feature>
<reference evidence="3 4" key="1">
    <citation type="submission" date="2017-02" db="EMBL/GenBank/DDBJ databases">
        <authorList>
            <person name="Peterson S.W."/>
        </authorList>
    </citation>
    <scope>NUCLEOTIDE SEQUENCE [LARGE SCALE GENOMIC DNA]</scope>
    <source>
        <strain evidence="3 4">DSM 16080</strain>
    </source>
</reference>
<feature type="domain" description="TIR" evidence="2">
    <location>
        <begin position="1"/>
        <end position="131"/>
    </location>
</feature>
<dbReference type="RefSeq" id="WP_078715692.1">
    <property type="nucleotide sequence ID" value="NZ_FUYC01000001.1"/>
</dbReference>